<evidence type="ECO:0000313" key="2">
    <source>
        <dbReference type="EMBL" id="PPR03139.1"/>
    </source>
</evidence>
<dbReference type="EMBL" id="NHTK01001098">
    <property type="protein sequence ID" value="PPR03139.1"/>
    <property type="molecule type" value="Genomic_DNA"/>
</dbReference>
<comment type="caution">
    <text evidence="2">The sequence shown here is derived from an EMBL/GenBank/DDBJ whole genome shotgun (WGS) entry which is preliminary data.</text>
</comment>
<sequence>MSRYLILTPSSPPMPALFLPKDSRFHPASYNTSSTFDAAHITYDTDIIEAATPIGGIRLALPLHLRRSTDEGYVHGEKGAAAAVWAGETGKRDTAALGHNRHSSNLPSASTTATSQSKYTSLKCSSIKPR</sequence>
<keyword evidence="3" id="KW-1185">Reference proteome</keyword>
<feature type="region of interest" description="Disordered" evidence="1">
    <location>
        <begin position="95"/>
        <end position="130"/>
    </location>
</feature>
<accession>A0A409YJC4</accession>
<organism evidence="2 3">
    <name type="scientific">Panaeolus cyanescens</name>
    <dbReference type="NCBI Taxonomy" id="181874"/>
    <lineage>
        <taxon>Eukaryota</taxon>
        <taxon>Fungi</taxon>
        <taxon>Dikarya</taxon>
        <taxon>Basidiomycota</taxon>
        <taxon>Agaricomycotina</taxon>
        <taxon>Agaricomycetes</taxon>
        <taxon>Agaricomycetidae</taxon>
        <taxon>Agaricales</taxon>
        <taxon>Agaricineae</taxon>
        <taxon>Galeropsidaceae</taxon>
        <taxon>Panaeolus</taxon>
    </lineage>
</organism>
<proteinExistence type="predicted"/>
<dbReference type="AlphaFoldDB" id="A0A409YJC4"/>
<dbReference type="Proteomes" id="UP000284842">
    <property type="component" value="Unassembled WGS sequence"/>
</dbReference>
<reference evidence="2 3" key="1">
    <citation type="journal article" date="2018" name="Evol. Lett.">
        <title>Horizontal gene cluster transfer increased hallucinogenic mushroom diversity.</title>
        <authorList>
            <person name="Reynolds H.T."/>
            <person name="Vijayakumar V."/>
            <person name="Gluck-Thaler E."/>
            <person name="Korotkin H.B."/>
            <person name="Matheny P.B."/>
            <person name="Slot J.C."/>
        </authorList>
    </citation>
    <scope>NUCLEOTIDE SEQUENCE [LARGE SCALE GENOMIC DNA]</scope>
    <source>
        <strain evidence="2 3">2629</strain>
    </source>
</reference>
<feature type="compositionally biased region" description="Polar residues" evidence="1">
    <location>
        <begin position="103"/>
        <end position="124"/>
    </location>
</feature>
<dbReference type="InParanoid" id="A0A409YJC4"/>
<evidence type="ECO:0000313" key="3">
    <source>
        <dbReference type="Proteomes" id="UP000284842"/>
    </source>
</evidence>
<protein>
    <submittedName>
        <fullName evidence="2">Uncharacterized protein</fullName>
    </submittedName>
</protein>
<gene>
    <name evidence="2" type="ORF">CVT24_008491</name>
</gene>
<evidence type="ECO:0000256" key="1">
    <source>
        <dbReference type="SAM" id="MobiDB-lite"/>
    </source>
</evidence>
<name>A0A409YJC4_9AGAR</name>